<keyword evidence="2" id="KW-1133">Transmembrane helix</keyword>
<dbReference type="SUPFAM" id="SSF103473">
    <property type="entry name" value="MFS general substrate transporter"/>
    <property type="match status" value="1"/>
</dbReference>
<proteinExistence type="evidence at transcript level"/>
<dbReference type="AlphaFoldDB" id="A0A6F9DRP2"/>
<feature type="transmembrane region" description="Helical" evidence="2">
    <location>
        <begin position="134"/>
        <end position="151"/>
    </location>
</feature>
<feature type="transmembrane region" description="Helical" evidence="2">
    <location>
        <begin position="246"/>
        <end position="271"/>
    </location>
</feature>
<dbReference type="EMBL" id="LR790252">
    <property type="protein sequence ID" value="CAB3266114.1"/>
    <property type="molecule type" value="mRNA"/>
</dbReference>
<dbReference type="Pfam" id="PF07690">
    <property type="entry name" value="MFS_1"/>
    <property type="match status" value="1"/>
</dbReference>
<evidence type="ECO:0000259" key="3">
    <source>
        <dbReference type="PROSITE" id="PS50850"/>
    </source>
</evidence>
<keyword evidence="2" id="KW-0472">Membrane</keyword>
<feature type="domain" description="Major facilitator superfamily (MFS) profile" evidence="3">
    <location>
        <begin position="9"/>
        <end position="427"/>
    </location>
</feature>
<feature type="transmembrane region" description="Helical" evidence="2">
    <location>
        <begin position="403"/>
        <end position="422"/>
    </location>
</feature>
<feature type="transmembrane region" description="Helical" evidence="2">
    <location>
        <begin position="315"/>
        <end position="332"/>
    </location>
</feature>
<comment type="subcellular location">
    <subcellularLocation>
        <location evidence="1">Membrane</location>
        <topology evidence="1">Multi-pass membrane protein</topology>
    </subcellularLocation>
</comment>
<dbReference type="GO" id="GO:0016020">
    <property type="term" value="C:membrane"/>
    <property type="evidence" value="ECO:0007669"/>
    <property type="project" value="UniProtKB-SubCell"/>
</dbReference>
<protein>
    <submittedName>
        <fullName evidence="4">Monocarboxylate transporter 12-like</fullName>
    </submittedName>
</protein>
<accession>A0A6F9DRP2</accession>
<evidence type="ECO:0000256" key="1">
    <source>
        <dbReference type="ARBA" id="ARBA00004141"/>
    </source>
</evidence>
<dbReference type="InterPro" id="IPR036259">
    <property type="entry name" value="MFS_trans_sf"/>
</dbReference>
<dbReference type="GO" id="GO:0008028">
    <property type="term" value="F:monocarboxylic acid transmembrane transporter activity"/>
    <property type="evidence" value="ECO:0007669"/>
    <property type="project" value="TreeGrafter"/>
</dbReference>
<dbReference type="PANTHER" id="PTHR11360:SF284">
    <property type="entry name" value="EG:103B4.3 PROTEIN-RELATED"/>
    <property type="match status" value="1"/>
</dbReference>
<dbReference type="InterPro" id="IPR011701">
    <property type="entry name" value="MFS"/>
</dbReference>
<dbReference type="Gene3D" id="1.20.1250.20">
    <property type="entry name" value="MFS general substrate transporter like domains"/>
    <property type="match status" value="2"/>
</dbReference>
<reference evidence="4" key="1">
    <citation type="submission" date="2020-04" db="EMBL/GenBank/DDBJ databases">
        <authorList>
            <person name="Neveu A P."/>
        </authorList>
    </citation>
    <scope>NUCLEOTIDE SEQUENCE</scope>
    <source>
        <tissue evidence="4">Whole embryo</tissue>
    </source>
</reference>
<gene>
    <name evidence="4" type="primary">Slc16a12-003</name>
</gene>
<dbReference type="InterPro" id="IPR050327">
    <property type="entry name" value="Proton-linked_MCT"/>
</dbReference>
<keyword evidence="2" id="KW-0812">Transmembrane</keyword>
<feature type="transmembrane region" description="Helical" evidence="2">
    <location>
        <begin position="7"/>
        <end position="25"/>
    </location>
</feature>
<feature type="transmembrane region" description="Helical" evidence="2">
    <location>
        <begin position="283"/>
        <end position="303"/>
    </location>
</feature>
<feature type="transmembrane region" description="Helical" evidence="2">
    <location>
        <begin position="77"/>
        <end position="97"/>
    </location>
</feature>
<dbReference type="PANTHER" id="PTHR11360">
    <property type="entry name" value="MONOCARBOXYLATE TRANSPORTER"/>
    <property type="match status" value="1"/>
</dbReference>
<evidence type="ECO:0000313" key="4">
    <source>
        <dbReference type="EMBL" id="CAB3266114.1"/>
    </source>
</evidence>
<feature type="transmembrane region" description="Helical" evidence="2">
    <location>
        <begin position="163"/>
        <end position="183"/>
    </location>
</feature>
<dbReference type="InterPro" id="IPR020846">
    <property type="entry name" value="MFS_dom"/>
</dbReference>
<organism evidence="4">
    <name type="scientific">Phallusia mammillata</name>
    <dbReference type="NCBI Taxonomy" id="59560"/>
    <lineage>
        <taxon>Eukaryota</taxon>
        <taxon>Metazoa</taxon>
        <taxon>Chordata</taxon>
        <taxon>Tunicata</taxon>
        <taxon>Ascidiacea</taxon>
        <taxon>Phlebobranchia</taxon>
        <taxon>Ascidiidae</taxon>
        <taxon>Phallusia</taxon>
    </lineage>
</organism>
<evidence type="ECO:0000256" key="2">
    <source>
        <dbReference type="SAM" id="Phobius"/>
    </source>
</evidence>
<feature type="transmembrane region" description="Helical" evidence="2">
    <location>
        <begin position="45"/>
        <end position="70"/>
    </location>
</feature>
<feature type="transmembrane region" description="Helical" evidence="2">
    <location>
        <begin position="368"/>
        <end position="391"/>
    </location>
</feature>
<name>A0A6F9DRP2_9ASCI</name>
<sequence>MVTKNDFWPWIIVFFGLLFSMIRSTTDRCYSMFYLHWMYEYDIEYTYVSMVMGAFYVGYAASGLLCLVLVKYWSLRQLMIACGMLAAVSTSLAVIHLPFWCVVALFGAIPGLCFGMQLPLVLRNVTNCVPKNRRVLALQLVFMGYGLGPFLGCPTWQVLISNYTWRGAILIISAIYLHTVAVAGTMNPNAKMIEPLKVQNSAKDKVNVSVSRQTQVVDAPNCCGSKTLQSIYFQFDLGFFTLPATYIMLLFFSGFVSGVAVTVSYIVPYGIQELGLTEVQASFLPSAIAVGEMSAKVIVGMFFHKIKESRRKLLVSVEFLIAAVLLAILSSLRGYISVMILCVGIGLLEGATDGILVNYFVEIFPEKYFAAANSYLNLIGFLIVSVANLLAGITVDQTGKLSNVLYLGASMYVAASVGMFLLHIRCPTKKQQNVTFSQLSE</sequence>
<feature type="transmembrane region" description="Helical" evidence="2">
    <location>
        <begin position="103"/>
        <end position="122"/>
    </location>
</feature>
<feature type="transmembrane region" description="Helical" evidence="2">
    <location>
        <begin position="338"/>
        <end position="361"/>
    </location>
</feature>
<dbReference type="PROSITE" id="PS50850">
    <property type="entry name" value="MFS"/>
    <property type="match status" value="1"/>
</dbReference>